<dbReference type="Proteomes" id="UP000467193">
    <property type="component" value="Chromosome"/>
</dbReference>
<evidence type="ECO:0000256" key="4">
    <source>
        <dbReference type="ARBA" id="ARBA00022989"/>
    </source>
</evidence>
<evidence type="ECO:0000313" key="8">
    <source>
        <dbReference type="EMBL" id="BBY26586.1"/>
    </source>
</evidence>
<dbReference type="KEGG" id="msei:MSEDJ_06820"/>
<dbReference type="PANTHER" id="PTHR34820:SF4">
    <property type="entry name" value="INNER MEMBRANE PROTEIN YEBZ"/>
    <property type="match status" value="1"/>
</dbReference>
<feature type="transmembrane region" description="Helical" evidence="6">
    <location>
        <begin position="144"/>
        <end position="162"/>
    </location>
</feature>
<feature type="transmembrane region" description="Helical" evidence="6">
    <location>
        <begin position="116"/>
        <end position="137"/>
    </location>
</feature>
<evidence type="ECO:0000259" key="7">
    <source>
        <dbReference type="Pfam" id="PF05425"/>
    </source>
</evidence>
<proteinExistence type="predicted"/>
<protein>
    <submittedName>
        <fullName evidence="8">Copper resistance protein D</fullName>
    </submittedName>
</protein>
<evidence type="ECO:0000313" key="9">
    <source>
        <dbReference type="Proteomes" id="UP000467193"/>
    </source>
</evidence>
<dbReference type="GO" id="GO:0006825">
    <property type="term" value="P:copper ion transport"/>
    <property type="evidence" value="ECO:0007669"/>
    <property type="project" value="InterPro"/>
</dbReference>
<dbReference type="PANTHER" id="PTHR34820">
    <property type="entry name" value="INNER MEMBRANE PROTEIN YEBZ"/>
    <property type="match status" value="1"/>
</dbReference>
<keyword evidence="2" id="KW-1003">Cell membrane</keyword>
<comment type="subcellular location">
    <subcellularLocation>
        <location evidence="1">Cell membrane</location>
        <topology evidence="1">Multi-pass membrane protein</topology>
    </subcellularLocation>
</comment>
<dbReference type="EMBL" id="AP022588">
    <property type="protein sequence ID" value="BBY26586.1"/>
    <property type="molecule type" value="Genomic_DNA"/>
</dbReference>
<evidence type="ECO:0000256" key="2">
    <source>
        <dbReference type="ARBA" id="ARBA00022475"/>
    </source>
</evidence>
<name>A0A7I7QL35_9MYCO</name>
<feature type="transmembrane region" description="Helical" evidence="6">
    <location>
        <begin position="35"/>
        <end position="53"/>
    </location>
</feature>
<dbReference type="InterPro" id="IPR032694">
    <property type="entry name" value="CopC/D"/>
</dbReference>
<sequence>MTRWRTLVGGGLVVAISAVLAWALAFPQNPLTDSAIRAVADCVAVVTFGLAVVPWLDVERHRGELAARATPPLIGVAALWAVVEFVRLPLSAADAAGVPVPRIGAQTTYEFATATAAGRAGLVCAIAAVVVCVAAAVGSRVSAAGVVAAGAAAVGITGRTLVGHLSEDPLGGVAVAVHALAAALWCGALAALVLTVHHRGRWARVLPRFSRMSLVCVVVLVVAGVAGAFVAVDSVADLWVTGYGRLLLAKTALTFALVALAWRNRTWWLPAARTHRATAEVSLTRSRIELAGMAVTVTLAAALAVTG</sequence>
<evidence type="ECO:0000256" key="6">
    <source>
        <dbReference type="SAM" id="Phobius"/>
    </source>
</evidence>
<keyword evidence="9" id="KW-1185">Reference proteome</keyword>
<evidence type="ECO:0000256" key="3">
    <source>
        <dbReference type="ARBA" id="ARBA00022692"/>
    </source>
</evidence>
<dbReference type="AlphaFoldDB" id="A0A7I7QL35"/>
<keyword evidence="5 6" id="KW-0472">Membrane</keyword>
<keyword evidence="3 6" id="KW-0812">Transmembrane</keyword>
<accession>A0A7I7QL35</accession>
<feature type="domain" description="Copper resistance protein D" evidence="7">
    <location>
        <begin position="203"/>
        <end position="303"/>
    </location>
</feature>
<keyword evidence="4 6" id="KW-1133">Transmembrane helix</keyword>
<organism evidence="8 9">
    <name type="scientific">Mycolicibacterium sediminis</name>
    <dbReference type="NCBI Taxonomy" id="1286180"/>
    <lineage>
        <taxon>Bacteria</taxon>
        <taxon>Bacillati</taxon>
        <taxon>Actinomycetota</taxon>
        <taxon>Actinomycetes</taxon>
        <taxon>Mycobacteriales</taxon>
        <taxon>Mycobacteriaceae</taxon>
        <taxon>Mycolicibacterium</taxon>
    </lineage>
</organism>
<feature type="transmembrane region" description="Helical" evidence="6">
    <location>
        <begin position="243"/>
        <end position="262"/>
    </location>
</feature>
<feature type="transmembrane region" description="Helical" evidence="6">
    <location>
        <begin position="209"/>
        <end position="231"/>
    </location>
</feature>
<evidence type="ECO:0000256" key="1">
    <source>
        <dbReference type="ARBA" id="ARBA00004651"/>
    </source>
</evidence>
<dbReference type="Pfam" id="PF05425">
    <property type="entry name" value="CopD"/>
    <property type="match status" value="1"/>
</dbReference>
<feature type="transmembrane region" description="Helical" evidence="6">
    <location>
        <begin position="174"/>
        <end position="197"/>
    </location>
</feature>
<gene>
    <name evidence="8" type="ORF">MSEDJ_06820</name>
</gene>
<feature type="transmembrane region" description="Helical" evidence="6">
    <location>
        <begin position="65"/>
        <end position="83"/>
    </location>
</feature>
<evidence type="ECO:0000256" key="5">
    <source>
        <dbReference type="ARBA" id="ARBA00023136"/>
    </source>
</evidence>
<reference evidence="8 9" key="1">
    <citation type="journal article" date="2019" name="Emerg. Microbes Infect.">
        <title>Comprehensive subspecies identification of 175 nontuberculous mycobacteria species based on 7547 genomic profiles.</title>
        <authorList>
            <person name="Matsumoto Y."/>
            <person name="Kinjo T."/>
            <person name="Motooka D."/>
            <person name="Nabeya D."/>
            <person name="Jung N."/>
            <person name="Uechi K."/>
            <person name="Horii T."/>
            <person name="Iida T."/>
            <person name="Fujita J."/>
            <person name="Nakamura S."/>
        </authorList>
    </citation>
    <scope>NUCLEOTIDE SEQUENCE [LARGE SCALE GENOMIC DNA]</scope>
    <source>
        <strain evidence="8 9">JCM 17899</strain>
    </source>
</reference>
<dbReference type="InterPro" id="IPR008457">
    <property type="entry name" value="Cu-R_CopD_dom"/>
</dbReference>
<dbReference type="RefSeq" id="WP_246230913.1">
    <property type="nucleotide sequence ID" value="NZ_AP022588.1"/>
</dbReference>
<dbReference type="GO" id="GO:0005886">
    <property type="term" value="C:plasma membrane"/>
    <property type="evidence" value="ECO:0007669"/>
    <property type="project" value="UniProtKB-SubCell"/>
</dbReference>